<dbReference type="SUPFAM" id="SSF56672">
    <property type="entry name" value="DNA/RNA polymerases"/>
    <property type="match status" value="1"/>
</dbReference>
<evidence type="ECO:0000259" key="4">
    <source>
        <dbReference type="PROSITE" id="PS50507"/>
    </source>
</evidence>
<evidence type="ECO:0000256" key="2">
    <source>
        <dbReference type="ARBA" id="ARBA00022695"/>
    </source>
</evidence>
<feature type="domain" description="RdRp catalytic" evidence="4">
    <location>
        <begin position="240"/>
        <end position="352"/>
    </location>
</feature>
<dbReference type="EMBL" id="KX884156">
    <property type="protein sequence ID" value="APG78271.1"/>
    <property type="molecule type" value="Genomic_RNA"/>
</dbReference>
<keyword evidence="3" id="KW-0693">Viral RNA replication</keyword>
<proteinExistence type="predicted"/>
<evidence type="ECO:0000313" key="5">
    <source>
        <dbReference type="EMBL" id="APG78271.1"/>
    </source>
</evidence>
<dbReference type="GO" id="GO:0039694">
    <property type="term" value="P:viral RNA genome replication"/>
    <property type="evidence" value="ECO:0007669"/>
    <property type="project" value="InterPro"/>
</dbReference>
<keyword evidence="1" id="KW-0808">Transferase</keyword>
<evidence type="ECO:0000256" key="3">
    <source>
        <dbReference type="ARBA" id="ARBA00022953"/>
    </source>
</evidence>
<evidence type="ECO:0000256" key="1">
    <source>
        <dbReference type="ARBA" id="ARBA00022679"/>
    </source>
</evidence>
<name>A0A1L3KLI3_9VIRU</name>
<dbReference type="InterPro" id="IPR001205">
    <property type="entry name" value="RNA-dir_pol_C"/>
</dbReference>
<dbReference type="GO" id="GO:0003968">
    <property type="term" value="F:RNA-directed RNA polymerase activity"/>
    <property type="evidence" value="ECO:0007669"/>
    <property type="project" value="InterPro"/>
</dbReference>
<protein>
    <submittedName>
        <fullName evidence="5">RdRp</fullName>
    </submittedName>
</protein>
<accession>A0A1L3KLI3</accession>
<dbReference type="Pfam" id="PF00680">
    <property type="entry name" value="RdRP_1"/>
    <property type="match status" value="1"/>
</dbReference>
<organism evidence="5">
    <name type="scientific">Shahe picobirna-like virus 1</name>
    <dbReference type="NCBI Taxonomy" id="1923437"/>
    <lineage>
        <taxon>Viruses</taxon>
        <taxon>Riboviria</taxon>
    </lineage>
</organism>
<dbReference type="InterPro" id="IPR043502">
    <property type="entry name" value="DNA/RNA_pol_sf"/>
</dbReference>
<reference evidence="5" key="1">
    <citation type="journal article" date="2016" name="Nature">
        <title>Redefining the invertebrate RNA virosphere.</title>
        <authorList>
            <person name="Shi M."/>
            <person name="Lin X.D."/>
            <person name="Tian J.H."/>
            <person name="Chen L.J."/>
            <person name="Chen X."/>
            <person name="Li C.X."/>
            <person name="Qin X.C."/>
            <person name="Li J."/>
            <person name="Cao J.P."/>
            <person name="Eden J.S."/>
            <person name="Buchmann J."/>
            <person name="Wang W."/>
            <person name="Xu J."/>
            <person name="Holmes E.C."/>
            <person name="Zhang Y.Z."/>
        </authorList>
    </citation>
    <scope>NUCLEOTIDE SEQUENCE</scope>
    <source>
        <strain evidence="5">SHWC0209c12590</strain>
    </source>
</reference>
<keyword evidence="2" id="KW-0548">Nucleotidyltransferase</keyword>
<sequence>MKTIKYPFIANLNLDNLVNEKLSLYLDSIVRGSDQVLVTPLGSNYNPDVILKEFDLIFNSKTSQSLMSNELLDIEMSNRSKYGPRSIQKPWVERKESLLKYFDKEVIGPDLITNPPDSKMMFKLRPVSYNEAVRLLKNSTSSSLPFYTRKGDLKEAYIVHKSDLKYQVLFPCILFTRTQEGGKTRDVWGYCMSATIKEMMFYRPLLEYQRKLSWRSALVGPVDVDRRVTELVNSCILRDAALLSIDFSQYDATVKKKLQFEAFDYIKKLFQVKYHSEIDVIRDFFNNCGIITPDGVMTGSHGVPSGSTFTNEVDSIVQFLISTNTKHIFKENMQIQGDDGVYGLNKDNVDVIFNSFTKQGLKISDLGKSGKTKVEDRFCIYLQKFYSPDYRGENGIIGGIYSVYRALGRLVYQERWTDFEDFGILGRDYYSIRSICILENCKHHPLFSDLVRFVVSLDKYKLEYSQDGLEKYVSMLTETSGTEGILKNQYGDDIRSISNFETVKVIKGL</sequence>
<dbReference type="GO" id="GO:0006351">
    <property type="term" value="P:DNA-templated transcription"/>
    <property type="evidence" value="ECO:0007669"/>
    <property type="project" value="InterPro"/>
</dbReference>
<dbReference type="CDD" id="cd23185">
    <property type="entry name" value="dsRNAv_Picobirnaviridae_RdRp"/>
    <property type="match status" value="1"/>
</dbReference>
<dbReference type="GO" id="GO:0003723">
    <property type="term" value="F:RNA binding"/>
    <property type="evidence" value="ECO:0007669"/>
    <property type="project" value="InterPro"/>
</dbReference>
<dbReference type="PROSITE" id="PS50507">
    <property type="entry name" value="RDRP_SSRNA_POS"/>
    <property type="match status" value="1"/>
</dbReference>
<dbReference type="InterPro" id="IPR007094">
    <property type="entry name" value="RNA-dir_pol_PSvirus"/>
</dbReference>